<feature type="transmembrane region" description="Helical" evidence="1">
    <location>
        <begin position="117"/>
        <end position="136"/>
    </location>
</feature>
<comment type="caution">
    <text evidence="2">The sequence shown here is derived from an EMBL/GenBank/DDBJ whole genome shotgun (WGS) entry which is preliminary data.</text>
</comment>
<evidence type="ECO:0000313" key="3">
    <source>
        <dbReference type="Proteomes" id="UP000292260"/>
    </source>
</evidence>
<dbReference type="AlphaFoldDB" id="A0AB38IFZ3"/>
<keyword evidence="2" id="KW-0418">Kinase</keyword>
<accession>A0AB38IFZ3</accession>
<dbReference type="Proteomes" id="UP000292260">
    <property type="component" value="Unassembled WGS sequence"/>
</dbReference>
<keyword evidence="1" id="KW-0472">Membrane</keyword>
<sequence length="207" mass="21972">MGAMKPQSAQANKVTVLAVPLVIAMVECAAMLWEHAIGAPADTMYTFAKDPLGLALLLAMTIASSAILLVRYWLPAVALALEAVLLIVASYWRLDSIVMIQTLVACYAFARTARGRGLCVGGIGMMLSMTASAIMVHPDVLATEWVSRVVTLAAVGGGALAVRGRQQAKEAEHKAAEECRRAAELAFQRDAAIRRSRIAGQLHDSVG</sequence>
<feature type="transmembrane region" description="Helical" evidence="1">
    <location>
        <begin position="86"/>
        <end position="110"/>
    </location>
</feature>
<feature type="transmembrane region" description="Helical" evidence="1">
    <location>
        <begin position="54"/>
        <end position="74"/>
    </location>
</feature>
<evidence type="ECO:0000256" key="1">
    <source>
        <dbReference type="SAM" id="Phobius"/>
    </source>
</evidence>
<keyword evidence="1" id="KW-0812">Transmembrane</keyword>
<dbReference type="GO" id="GO:0016301">
    <property type="term" value="F:kinase activity"/>
    <property type="evidence" value="ECO:0007669"/>
    <property type="project" value="UniProtKB-KW"/>
</dbReference>
<gene>
    <name evidence="2" type="ORF">MCC10043_0896</name>
</gene>
<dbReference type="EMBL" id="SHQU01000019">
    <property type="protein sequence ID" value="TCE41162.1"/>
    <property type="molecule type" value="Genomic_DNA"/>
</dbReference>
<name>A0AB38IFZ3_BIFLL</name>
<feature type="transmembrane region" description="Helical" evidence="1">
    <location>
        <begin position="142"/>
        <end position="162"/>
    </location>
</feature>
<protein>
    <submittedName>
        <fullName evidence="2">Two component system histidine kinase</fullName>
    </submittedName>
</protein>
<evidence type="ECO:0000313" key="2">
    <source>
        <dbReference type="EMBL" id="TCE41162.1"/>
    </source>
</evidence>
<keyword evidence="2" id="KW-0808">Transferase</keyword>
<proteinExistence type="predicted"/>
<reference evidence="2 3" key="1">
    <citation type="journal article" date="2018" name="Sci. Rep.">
        <title>Genomic diversity and distribution of Bifidobacterium longum subsp. longum across the human lifespan.</title>
        <authorList>
            <person name="Odamaki T."/>
            <person name="Bottacini F."/>
            <person name="Kato K."/>
            <person name="Mitsuyama E."/>
            <person name="Yoshida K."/>
            <person name="Horigome A."/>
            <person name="Xiao J.Z."/>
            <person name="van Sinderen D."/>
        </authorList>
    </citation>
    <scope>NUCLEOTIDE SEQUENCE [LARGE SCALE GENOMIC DNA]</scope>
    <source>
        <strain evidence="2 3">MCC10043</strain>
    </source>
</reference>
<keyword evidence="1" id="KW-1133">Transmembrane helix</keyword>
<organism evidence="2 3">
    <name type="scientific">Bifidobacterium longum subsp. longum</name>
    <dbReference type="NCBI Taxonomy" id="1679"/>
    <lineage>
        <taxon>Bacteria</taxon>
        <taxon>Bacillati</taxon>
        <taxon>Actinomycetota</taxon>
        <taxon>Actinomycetes</taxon>
        <taxon>Bifidobacteriales</taxon>
        <taxon>Bifidobacteriaceae</taxon>
        <taxon>Bifidobacterium</taxon>
    </lineage>
</organism>